<evidence type="ECO:0000313" key="4">
    <source>
        <dbReference type="Proteomes" id="UP000282185"/>
    </source>
</evidence>
<accession>A0A345YPL5</accession>
<dbReference type="RefSeq" id="WP_115413608.1">
    <property type="nucleotide sequence ID" value="NZ_CP031356.1"/>
</dbReference>
<dbReference type="EMBL" id="QSWH01000001">
    <property type="protein sequence ID" value="RRR24886.1"/>
    <property type="molecule type" value="Genomic_DNA"/>
</dbReference>
<dbReference type="EMBL" id="CP031356">
    <property type="protein sequence ID" value="AXK45867.1"/>
    <property type="molecule type" value="Genomic_DNA"/>
</dbReference>
<gene>
    <name evidence="1" type="ORF">DWV08_09755</name>
    <name evidence="2" type="ORF">DXU92_01500</name>
</gene>
<reference evidence="1 3" key="1">
    <citation type="submission" date="2018-07" db="EMBL/GenBank/DDBJ databases">
        <title>Brachybacterium saurashtrense DSM 23186 genome sequence.</title>
        <authorList>
            <person name="Guo L."/>
        </authorList>
    </citation>
    <scope>NUCLEOTIDE SEQUENCE [LARGE SCALE GENOMIC DNA]</scope>
    <source>
        <strain evidence="1 3">DSM 23186</strain>
    </source>
</reference>
<evidence type="ECO:0000313" key="1">
    <source>
        <dbReference type="EMBL" id="AXK45867.1"/>
    </source>
</evidence>
<organism evidence="2 4">
    <name type="scientific">Brachybacterium saurashtrense</name>
    <dbReference type="NCBI Taxonomy" id="556288"/>
    <lineage>
        <taxon>Bacteria</taxon>
        <taxon>Bacillati</taxon>
        <taxon>Actinomycetota</taxon>
        <taxon>Actinomycetes</taxon>
        <taxon>Micrococcales</taxon>
        <taxon>Dermabacteraceae</taxon>
        <taxon>Brachybacterium</taxon>
    </lineage>
</organism>
<proteinExistence type="predicted"/>
<dbReference type="Proteomes" id="UP000254236">
    <property type="component" value="Chromosome"/>
</dbReference>
<sequence length="142" mass="15882">MGNTERDIEAEDNARYAEFVERFEPGQYEVEGTSVVRLPRELFGYHTALWRHFRGERTAPQLYGRAVREAAVVACERDGEFLGVVLTPVGALSASDPIELEEQVRAFAARQWGIEAEGIQVVLRLVASSEVEATLIKELFGL</sequence>
<dbReference type="KEGG" id="bsau:DWV08_09755"/>
<reference evidence="2 4" key="2">
    <citation type="submission" date="2018-08" db="EMBL/GenBank/DDBJ databases">
        <title>Brachybacterium saurashtrense DSM 23186.</title>
        <authorList>
            <person name="Li Y."/>
        </authorList>
    </citation>
    <scope>NUCLEOTIDE SEQUENCE [LARGE SCALE GENOMIC DNA]</scope>
    <source>
        <strain evidence="2 4">DSM 23186</strain>
    </source>
</reference>
<name>A0A345YPL5_9MICO</name>
<evidence type="ECO:0000313" key="2">
    <source>
        <dbReference type="EMBL" id="RRR24886.1"/>
    </source>
</evidence>
<dbReference type="Proteomes" id="UP000282185">
    <property type="component" value="Unassembled WGS sequence"/>
</dbReference>
<dbReference type="OrthoDB" id="9957991at2"/>
<keyword evidence="3" id="KW-1185">Reference proteome</keyword>
<evidence type="ECO:0000313" key="3">
    <source>
        <dbReference type="Proteomes" id="UP000254236"/>
    </source>
</evidence>
<protein>
    <submittedName>
        <fullName evidence="2">Uncharacterized protein</fullName>
    </submittedName>
</protein>
<dbReference type="AlphaFoldDB" id="A0A345YPL5"/>